<dbReference type="EMBL" id="BMIA01000001">
    <property type="protein sequence ID" value="GGH21538.1"/>
    <property type="molecule type" value="Genomic_DNA"/>
</dbReference>
<evidence type="ECO:0000259" key="1">
    <source>
        <dbReference type="Pfam" id="PF01610"/>
    </source>
</evidence>
<protein>
    <recommendedName>
        <fullName evidence="1">Transposase IS204/IS1001/IS1096/IS1165 DDE domain-containing protein</fullName>
    </recommendedName>
</protein>
<evidence type="ECO:0000313" key="2">
    <source>
        <dbReference type="EMBL" id="GGH21538.1"/>
    </source>
</evidence>
<proteinExistence type="predicted"/>
<gene>
    <name evidence="2" type="ORF">GCM10007423_02720</name>
</gene>
<comment type="caution">
    <text evidence="2">The sequence shown here is derived from an EMBL/GenBank/DDBJ whole genome shotgun (WGS) entry which is preliminary data.</text>
</comment>
<name>A0ABQ1YE94_9BACT</name>
<dbReference type="Proteomes" id="UP000600214">
    <property type="component" value="Unassembled WGS sequence"/>
</dbReference>
<dbReference type="PANTHER" id="PTHR33498">
    <property type="entry name" value="TRANSPOSASE FOR INSERTION SEQUENCE ELEMENT IS1557"/>
    <property type="match status" value="1"/>
</dbReference>
<dbReference type="PANTHER" id="PTHR33498:SF1">
    <property type="entry name" value="TRANSPOSASE FOR INSERTION SEQUENCE ELEMENT IS1557"/>
    <property type="match status" value="1"/>
</dbReference>
<dbReference type="Pfam" id="PF01610">
    <property type="entry name" value="DDE_Tnp_ISL3"/>
    <property type="match status" value="1"/>
</dbReference>
<dbReference type="InterPro" id="IPR047951">
    <property type="entry name" value="Transpos_ISL3"/>
</dbReference>
<accession>A0ABQ1YE94</accession>
<feature type="domain" description="Transposase IS204/IS1001/IS1096/IS1165 DDE" evidence="1">
    <location>
        <begin position="1"/>
        <end position="47"/>
    </location>
</feature>
<evidence type="ECO:0000313" key="3">
    <source>
        <dbReference type="Proteomes" id="UP000600214"/>
    </source>
</evidence>
<keyword evidence="3" id="KW-1185">Reference proteome</keyword>
<reference evidence="3" key="1">
    <citation type="journal article" date="2019" name="Int. J. Syst. Evol. Microbiol.">
        <title>The Global Catalogue of Microorganisms (GCM) 10K type strain sequencing project: providing services to taxonomists for standard genome sequencing and annotation.</title>
        <authorList>
            <consortium name="The Broad Institute Genomics Platform"/>
            <consortium name="The Broad Institute Genome Sequencing Center for Infectious Disease"/>
            <person name="Wu L."/>
            <person name="Ma J."/>
        </authorList>
    </citation>
    <scope>NUCLEOTIDE SEQUENCE [LARGE SCALE GENOMIC DNA]</scope>
    <source>
        <strain evidence="3">CGMCC 1.15288</strain>
    </source>
</reference>
<organism evidence="2 3">
    <name type="scientific">Dyadobacter endophyticus</name>
    <dbReference type="NCBI Taxonomy" id="1749036"/>
    <lineage>
        <taxon>Bacteria</taxon>
        <taxon>Pseudomonadati</taxon>
        <taxon>Bacteroidota</taxon>
        <taxon>Cytophagia</taxon>
        <taxon>Cytophagales</taxon>
        <taxon>Spirosomataceae</taxon>
        <taxon>Dyadobacter</taxon>
    </lineage>
</organism>
<sequence>MKNFAKGIKNDHHAVEQAINSDISSGKVEGHINKMKTIKRSMYGRAGIDLLTKMLLAKNR</sequence>
<dbReference type="InterPro" id="IPR002560">
    <property type="entry name" value="Transposase_DDE"/>
</dbReference>